<dbReference type="EMBL" id="CAJVPZ010030084">
    <property type="protein sequence ID" value="CAG8735861.1"/>
    <property type="molecule type" value="Genomic_DNA"/>
</dbReference>
<dbReference type="SUPFAM" id="SSF57850">
    <property type="entry name" value="RING/U-box"/>
    <property type="match status" value="1"/>
</dbReference>
<feature type="non-terminal residue" evidence="1">
    <location>
        <position position="1"/>
    </location>
</feature>
<accession>A0A9N9II68</accession>
<proteinExistence type="predicted"/>
<reference evidence="1" key="1">
    <citation type="submission" date="2021-06" db="EMBL/GenBank/DDBJ databases">
        <authorList>
            <person name="Kallberg Y."/>
            <person name="Tangrot J."/>
            <person name="Rosling A."/>
        </authorList>
    </citation>
    <scope>NUCLEOTIDE SEQUENCE</scope>
    <source>
        <strain evidence="1">IN212</strain>
    </source>
</reference>
<keyword evidence="2" id="KW-1185">Reference proteome</keyword>
<protein>
    <submittedName>
        <fullName evidence="1">16134_t:CDS:1</fullName>
    </submittedName>
</protein>
<dbReference type="OrthoDB" id="2429343at2759"/>
<sequence>YPNQEYISISINENNINDQNIFINQAEEYMKDFSKPANLIGFKQLVDDFEIELPEEVLINALELLSDDCLFKGHTKRTMIRLEIHLRTLMATLERACYFPIVLRREIREQLYKNLRNFIDIHYNVTNIFKKGVGGVSSGFKHKQKSKATPNSDDIYMHFRNYDIDFLLIHLRDTLHSMRNDETRMQEILRHIKELLLAFLHIPPTAAAVALGNIPSALGVVDILSSLVKVFDFKYPITYWYPTIDQTHQGKNLNDQTEFLEFLNIWTKKEPTAPPNSLWFGVLDLAQSLSLESLQKSKCIYICFKSLELLLLLSHQKPEWFKDIVQEEINKYRESLSITSQQNLDNLIHDVNLKIQLNIEFTKQSSLQRAEIQVDKKFNSLLEIVIDQLTCPITVQITGDFFILTCGHSISNYAINEWKKRSEIENKIFECPICKSEIKLESTFSFPKNATLKGLYEKLEQAGYFNKLSEEQLSANNLHIADDDLFLKFNKVKIFRDSIISRLPSPIFQKVRPKITLPAFNKAAKAELHDYMG</sequence>
<evidence type="ECO:0000313" key="1">
    <source>
        <dbReference type="EMBL" id="CAG8735861.1"/>
    </source>
</evidence>
<gene>
    <name evidence="1" type="ORF">RFULGI_LOCUS12483</name>
</gene>
<name>A0A9N9II68_9GLOM</name>
<evidence type="ECO:0000313" key="2">
    <source>
        <dbReference type="Proteomes" id="UP000789396"/>
    </source>
</evidence>
<organism evidence="1 2">
    <name type="scientific">Racocetra fulgida</name>
    <dbReference type="NCBI Taxonomy" id="60492"/>
    <lineage>
        <taxon>Eukaryota</taxon>
        <taxon>Fungi</taxon>
        <taxon>Fungi incertae sedis</taxon>
        <taxon>Mucoromycota</taxon>
        <taxon>Glomeromycotina</taxon>
        <taxon>Glomeromycetes</taxon>
        <taxon>Diversisporales</taxon>
        <taxon>Gigasporaceae</taxon>
        <taxon>Racocetra</taxon>
    </lineage>
</organism>
<dbReference type="AlphaFoldDB" id="A0A9N9II68"/>
<dbReference type="InterPro" id="IPR013083">
    <property type="entry name" value="Znf_RING/FYVE/PHD"/>
</dbReference>
<comment type="caution">
    <text evidence="1">The sequence shown here is derived from an EMBL/GenBank/DDBJ whole genome shotgun (WGS) entry which is preliminary data.</text>
</comment>
<dbReference type="Proteomes" id="UP000789396">
    <property type="component" value="Unassembled WGS sequence"/>
</dbReference>
<dbReference type="Gene3D" id="3.30.40.10">
    <property type="entry name" value="Zinc/RING finger domain, C3HC4 (zinc finger)"/>
    <property type="match status" value="1"/>
</dbReference>
<feature type="non-terminal residue" evidence="1">
    <location>
        <position position="533"/>
    </location>
</feature>